<dbReference type="EMBL" id="BMAT01012050">
    <property type="protein sequence ID" value="GFR84479.1"/>
    <property type="molecule type" value="Genomic_DNA"/>
</dbReference>
<protein>
    <submittedName>
        <fullName evidence="1">Nuclear hormone receptor family member nhr-59</fullName>
    </submittedName>
</protein>
<dbReference type="AlphaFoldDB" id="A0AAV4GGV5"/>
<dbReference type="Proteomes" id="UP000762676">
    <property type="component" value="Unassembled WGS sequence"/>
</dbReference>
<evidence type="ECO:0000313" key="2">
    <source>
        <dbReference type="Proteomes" id="UP000762676"/>
    </source>
</evidence>
<organism evidence="1 2">
    <name type="scientific">Elysia marginata</name>
    <dbReference type="NCBI Taxonomy" id="1093978"/>
    <lineage>
        <taxon>Eukaryota</taxon>
        <taxon>Metazoa</taxon>
        <taxon>Spiralia</taxon>
        <taxon>Lophotrochozoa</taxon>
        <taxon>Mollusca</taxon>
        <taxon>Gastropoda</taxon>
        <taxon>Heterobranchia</taxon>
        <taxon>Euthyneura</taxon>
        <taxon>Panpulmonata</taxon>
        <taxon>Sacoglossa</taxon>
        <taxon>Placobranchoidea</taxon>
        <taxon>Plakobranchidae</taxon>
        <taxon>Elysia</taxon>
    </lineage>
</organism>
<sequence>MLEMLTRFMDESSIHTMHVDLEIAMHSAIKRVLPNVKIKACQFHLAQAWFKKIQGLGLTPEYKDRDSDIGNDYVVFFALPVLPAEKIEESFVNVIMEDAPLDERCG</sequence>
<gene>
    <name evidence="1" type="ORF">ElyMa_006002000</name>
</gene>
<accession>A0AAV4GGV5</accession>
<name>A0AAV4GGV5_9GAST</name>
<evidence type="ECO:0000313" key="1">
    <source>
        <dbReference type="EMBL" id="GFR84479.1"/>
    </source>
</evidence>
<proteinExistence type="predicted"/>
<reference evidence="1 2" key="1">
    <citation type="journal article" date="2021" name="Elife">
        <title>Chloroplast acquisition without the gene transfer in kleptoplastic sea slugs, Plakobranchus ocellatus.</title>
        <authorList>
            <person name="Maeda T."/>
            <person name="Takahashi S."/>
            <person name="Yoshida T."/>
            <person name="Shimamura S."/>
            <person name="Takaki Y."/>
            <person name="Nagai Y."/>
            <person name="Toyoda A."/>
            <person name="Suzuki Y."/>
            <person name="Arimoto A."/>
            <person name="Ishii H."/>
            <person name="Satoh N."/>
            <person name="Nishiyama T."/>
            <person name="Hasebe M."/>
            <person name="Maruyama T."/>
            <person name="Minagawa J."/>
            <person name="Obokata J."/>
            <person name="Shigenobu S."/>
        </authorList>
    </citation>
    <scope>NUCLEOTIDE SEQUENCE [LARGE SCALE GENOMIC DNA]</scope>
</reference>
<comment type="caution">
    <text evidence="1">The sequence shown here is derived from an EMBL/GenBank/DDBJ whole genome shotgun (WGS) entry which is preliminary data.</text>
</comment>
<keyword evidence="1" id="KW-0675">Receptor</keyword>
<keyword evidence="2" id="KW-1185">Reference proteome</keyword>